<dbReference type="OrthoDB" id="3993201at2759"/>
<protein>
    <submittedName>
        <fullName evidence="1">Uncharacterized protein</fullName>
    </submittedName>
</protein>
<keyword evidence="2" id="KW-1185">Reference proteome</keyword>
<dbReference type="KEGG" id="sapo:SAPIO_CDS8611"/>
<dbReference type="RefSeq" id="XP_016640475.1">
    <property type="nucleotide sequence ID" value="XM_016790212.1"/>
</dbReference>
<dbReference type="GeneID" id="27727683"/>
<organism evidence="1 2">
    <name type="scientific">Pseudallescheria apiosperma</name>
    <name type="common">Scedosporium apiospermum</name>
    <dbReference type="NCBI Taxonomy" id="563466"/>
    <lineage>
        <taxon>Eukaryota</taxon>
        <taxon>Fungi</taxon>
        <taxon>Dikarya</taxon>
        <taxon>Ascomycota</taxon>
        <taxon>Pezizomycotina</taxon>
        <taxon>Sordariomycetes</taxon>
        <taxon>Hypocreomycetidae</taxon>
        <taxon>Microascales</taxon>
        <taxon>Microascaceae</taxon>
        <taxon>Scedosporium</taxon>
    </lineage>
</organism>
<dbReference type="HOGENOM" id="CLU_1732530_0_0_1"/>
<name>A0A084G014_PSEDA</name>
<dbReference type="AlphaFoldDB" id="A0A084G014"/>
<dbReference type="Proteomes" id="UP000028545">
    <property type="component" value="Unassembled WGS sequence"/>
</dbReference>
<dbReference type="VEuPathDB" id="FungiDB:SAPIO_CDS8611"/>
<evidence type="ECO:0000313" key="2">
    <source>
        <dbReference type="Proteomes" id="UP000028545"/>
    </source>
</evidence>
<accession>A0A084G014</accession>
<sequence length="151" mass="16475">MSRVGNPVSKITRSIGSTASRPVVEAQYASLAPKYAELLRNRRPRVLDNSQSDAHSHARHLMTQHVPAPHQPNLVKLPSNAPSASVERRTPVPILFNPQTATQRQTSAPTRDFVSTPEVHFIAKNPKNPDPSIAGIEHLDVDEVALRAASS</sequence>
<dbReference type="EMBL" id="JOWA01000121">
    <property type="protein sequence ID" value="KEZ40676.1"/>
    <property type="molecule type" value="Genomic_DNA"/>
</dbReference>
<gene>
    <name evidence="1" type="ORF">SAPIO_CDS8611</name>
</gene>
<evidence type="ECO:0000313" key="1">
    <source>
        <dbReference type="EMBL" id="KEZ40676.1"/>
    </source>
</evidence>
<reference evidence="1 2" key="1">
    <citation type="journal article" date="2014" name="Genome Announc.">
        <title>Draft genome sequence of the pathogenic fungus Scedosporium apiospermum.</title>
        <authorList>
            <person name="Vandeputte P."/>
            <person name="Ghamrawi S."/>
            <person name="Rechenmann M."/>
            <person name="Iltis A."/>
            <person name="Giraud S."/>
            <person name="Fleury M."/>
            <person name="Thornton C."/>
            <person name="Delhaes L."/>
            <person name="Meyer W."/>
            <person name="Papon N."/>
            <person name="Bouchara J.P."/>
        </authorList>
    </citation>
    <scope>NUCLEOTIDE SEQUENCE [LARGE SCALE GENOMIC DNA]</scope>
    <source>
        <strain evidence="1 2">IHEM 14462</strain>
    </source>
</reference>
<proteinExistence type="predicted"/>
<comment type="caution">
    <text evidence="1">The sequence shown here is derived from an EMBL/GenBank/DDBJ whole genome shotgun (WGS) entry which is preliminary data.</text>
</comment>